<protein>
    <submittedName>
        <fullName evidence="1">Uncharacterized protein</fullName>
    </submittedName>
</protein>
<dbReference type="EMBL" id="JAPMIV010000046">
    <property type="protein sequence ID" value="MDV6376089.1"/>
    <property type="molecule type" value="Genomic_DNA"/>
</dbReference>
<dbReference type="Proteomes" id="UP001276150">
    <property type="component" value="Unassembled WGS sequence"/>
</dbReference>
<dbReference type="RefSeq" id="WP_317641442.1">
    <property type="nucleotide sequence ID" value="NZ_JAPMIV010000046.1"/>
</dbReference>
<comment type="caution">
    <text evidence="1">The sequence shown here is derived from an EMBL/GenBank/DDBJ whole genome shotgun (WGS) entry which is preliminary data.</text>
</comment>
<gene>
    <name evidence="1" type="ORF">ORD21_15930</name>
</gene>
<sequence>MNAPRPTLTPSRLNVGGYGVTVRYFRAGYLGMDAEDIHAMKAFGFPGVNVWRGGKVDADGSLTVDPEVWRARHYRRAVMGGAGVYRLGLWAMLAHRQTDAQAEGGAALGGNDGGTLARFALAHRPPRTPDRVYLPGSSGEPTFRQIRARYGEQVSQAVASAAVRGGLELLDRSGLRQILIDAFSTPVIDPEYRKRIEALASGVNDEINAALNVQAGQLKERAQRRAFRRAAREVLRLLGRMAARRVPQRPPMRVPRPLYARAVPPAAPLAPPAL</sequence>
<evidence type="ECO:0000313" key="1">
    <source>
        <dbReference type="EMBL" id="MDV6376089.1"/>
    </source>
</evidence>
<name>A0ABU4DUH1_9DEIO</name>
<reference evidence="1 2" key="1">
    <citation type="submission" date="2022-11" db="EMBL/GenBank/DDBJ databases">
        <title>Deinococcus ZS9-10, Low Temperature and Draught-tolerating, UV-resistant Bacteria from Continental Antarctica.</title>
        <authorList>
            <person name="Cheng L."/>
        </authorList>
    </citation>
    <scope>NUCLEOTIDE SEQUENCE [LARGE SCALE GENOMIC DNA]</scope>
    <source>
        <strain evidence="1 2">ZS9-10</strain>
    </source>
</reference>
<evidence type="ECO:0000313" key="2">
    <source>
        <dbReference type="Proteomes" id="UP001276150"/>
    </source>
</evidence>
<accession>A0ABU4DUH1</accession>
<proteinExistence type="predicted"/>
<keyword evidence="2" id="KW-1185">Reference proteome</keyword>
<organism evidence="1 2">
    <name type="scientific">Deinococcus arenicola</name>
    <dbReference type="NCBI Taxonomy" id="2994950"/>
    <lineage>
        <taxon>Bacteria</taxon>
        <taxon>Thermotogati</taxon>
        <taxon>Deinococcota</taxon>
        <taxon>Deinococci</taxon>
        <taxon>Deinococcales</taxon>
        <taxon>Deinococcaceae</taxon>
        <taxon>Deinococcus</taxon>
    </lineage>
</organism>